<keyword evidence="8 14" id="KW-1133">Transmembrane helix</keyword>
<evidence type="ECO:0000256" key="8">
    <source>
        <dbReference type="ARBA" id="ARBA00022989"/>
    </source>
</evidence>
<comment type="caution">
    <text evidence="16">The sequence shown here is derived from an EMBL/GenBank/DDBJ whole genome shotgun (WGS) entry which is preliminary data.</text>
</comment>
<dbReference type="Proteomes" id="UP000051139">
    <property type="component" value="Unassembled WGS sequence"/>
</dbReference>
<evidence type="ECO:0000256" key="10">
    <source>
        <dbReference type="ARBA" id="ARBA00023136"/>
    </source>
</evidence>
<dbReference type="GO" id="GO:0016020">
    <property type="term" value="C:membrane"/>
    <property type="evidence" value="ECO:0007669"/>
    <property type="project" value="UniProtKB-SubCell"/>
</dbReference>
<name>A0A0R2LBY4_9LACO</name>
<feature type="region of interest" description="Disordered" evidence="13">
    <location>
        <begin position="286"/>
        <end position="305"/>
    </location>
</feature>
<keyword evidence="7" id="KW-0630">Potassium</keyword>
<evidence type="ECO:0000256" key="1">
    <source>
        <dbReference type="ARBA" id="ARBA00004141"/>
    </source>
</evidence>
<feature type="compositionally biased region" description="Low complexity" evidence="13">
    <location>
        <begin position="242"/>
        <end position="256"/>
    </location>
</feature>
<feature type="transmembrane region" description="Helical" evidence="14">
    <location>
        <begin position="37"/>
        <end position="56"/>
    </location>
</feature>
<comment type="similarity">
    <text evidence="2">Belongs to the TMEM175 family.</text>
</comment>
<feature type="transmembrane region" description="Helical" evidence="14">
    <location>
        <begin position="106"/>
        <end position="132"/>
    </location>
</feature>
<feature type="region of interest" description="Disordered" evidence="13">
    <location>
        <begin position="312"/>
        <end position="345"/>
    </location>
</feature>
<dbReference type="Proteomes" id="UP000321429">
    <property type="component" value="Unassembled WGS sequence"/>
</dbReference>
<evidence type="ECO:0000256" key="4">
    <source>
        <dbReference type="ARBA" id="ARBA00022538"/>
    </source>
</evidence>
<evidence type="ECO:0000256" key="2">
    <source>
        <dbReference type="ARBA" id="ARBA00006920"/>
    </source>
</evidence>
<keyword evidence="5 14" id="KW-0812">Transmembrane</keyword>
<feature type="transmembrane region" description="Helical" evidence="14">
    <location>
        <begin position="152"/>
        <end position="178"/>
    </location>
</feature>
<comment type="catalytic activity">
    <reaction evidence="12">
        <text>K(+)(in) = K(+)(out)</text>
        <dbReference type="Rhea" id="RHEA:29463"/>
        <dbReference type="ChEBI" id="CHEBI:29103"/>
    </reaction>
</comment>
<dbReference type="RefSeq" id="WP_057808482.1">
    <property type="nucleotide sequence ID" value="NZ_BJUD01000033.1"/>
</dbReference>
<feature type="compositionally biased region" description="Basic and acidic residues" evidence="13">
    <location>
        <begin position="330"/>
        <end position="345"/>
    </location>
</feature>
<dbReference type="PATRIC" id="fig|348151.3.peg.150"/>
<evidence type="ECO:0000256" key="13">
    <source>
        <dbReference type="SAM" id="MobiDB-lite"/>
    </source>
</evidence>
<organism evidence="16 17">
    <name type="scientific">Furfurilactobacillus siliginis</name>
    <dbReference type="NCBI Taxonomy" id="348151"/>
    <lineage>
        <taxon>Bacteria</taxon>
        <taxon>Bacillati</taxon>
        <taxon>Bacillota</taxon>
        <taxon>Bacilli</taxon>
        <taxon>Lactobacillales</taxon>
        <taxon>Lactobacillaceae</taxon>
        <taxon>Furfurilactobacillus</taxon>
    </lineage>
</organism>
<feature type="transmembrane region" description="Helical" evidence="14">
    <location>
        <begin position="77"/>
        <end position="94"/>
    </location>
</feature>
<dbReference type="OrthoDB" id="7626281at2"/>
<dbReference type="InterPro" id="IPR010617">
    <property type="entry name" value="TMEM175-like"/>
</dbReference>
<gene>
    <name evidence="16" type="ORF">IV55_GL000147</name>
    <name evidence="15" type="ORF">LSI01_14370</name>
</gene>
<proteinExistence type="inferred from homology"/>
<dbReference type="AlphaFoldDB" id="A0A0R2LBY4"/>
<evidence type="ECO:0000256" key="9">
    <source>
        <dbReference type="ARBA" id="ARBA00023065"/>
    </source>
</evidence>
<evidence type="ECO:0000256" key="5">
    <source>
        <dbReference type="ARBA" id="ARBA00022692"/>
    </source>
</evidence>
<protein>
    <recommendedName>
        <fullName evidence="19">Integral membrane protein</fullName>
    </recommendedName>
</protein>
<reference evidence="15 18" key="2">
    <citation type="submission" date="2019-07" db="EMBL/GenBank/DDBJ databases">
        <title>Whole genome shotgun sequence of Lactobacillus siliginis NBRC 101315.</title>
        <authorList>
            <person name="Hosoyama A."/>
            <person name="Uohara A."/>
            <person name="Ohji S."/>
            <person name="Ichikawa N."/>
        </authorList>
    </citation>
    <scope>NUCLEOTIDE SEQUENCE [LARGE SCALE GENOMIC DNA]</scope>
    <source>
        <strain evidence="15 18">NBRC 101315</strain>
    </source>
</reference>
<evidence type="ECO:0000313" key="18">
    <source>
        <dbReference type="Proteomes" id="UP000321429"/>
    </source>
</evidence>
<feature type="transmembrane region" description="Helical" evidence="14">
    <location>
        <begin position="12"/>
        <end position="31"/>
    </location>
</feature>
<dbReference type="EMBL" id="JQCB01000001">
    <property type="protein sequence ID" value="KRN97222.1"/>
    <property type="molecule type" value="Genomic_DNA"/>
</dbReference>
<feature type="compositionally biased region" description="Polar residues" evidence="13">
    <location>
        <begin position="286"/>
        <end position="300"/>
    </location>
</feature>
<sequence>MEKLKNRLDAFSDAIIAIIITIMVLNLHTVLTDSPAAYLALVKEIGIYLISFFYVANMWYQHAAVFNEIKTMNYRTLILDFVFLSALSLMPLFTDMMAANTTRITVVAYGLLSLMVGVFFRYLVKAIVHLQFTSKKDMAKVYSKVYGPNNRVLAGINIVTVILAYFKPTWAIIFYLAYPIWNFLSNSDYRQEMYDVEQLTPEQREQFLDFDTADRKAFRKQQEKISELAQANASVTDESAPEETTPAVESTTTVTPAPAPKAPKENHHQPKPRRNSPWQQWLDQNVDPKTQQQIMQGRTRLTQEQKTEWNTWFQDQRHAERQQAHKRNKEYKQARKDSRQNHHND</sequence>
<evidence type="ECO:0000256" key="14">
    <source>
        <dbReference type="SAM" id="Phobius"/>
    </source>
</evidence>
<evidence type="ECO:0000256" key="7">
    <source>
        <dbReference type="ARBA" id="ARBA00022958"/>
    </source>
</evidence>
<dbReference type="PANTHER" id="PTHR31462:SF5">
    <property type="entry name" value="ENDOSOMAL_LYSOSOMAL PROTON CHANNEL TMEM175"/>
    <property type="match status" value="1"/>
</dbReference>
<comment type="subcellular location">
    <subcellularLocation>
        <location evidence="1">Membrane</location>
        <topology evidence="1">Multi-pass membrane protein</topology>
    </subcellularLocation>
</comment>
<keyword evidence="4" id="KW-0633">Potassium transport</keyword>
<evidence type="ECO:0008006" key="19">
    <source>
        <dbReference type="Google" id="ProtNLM"/>
    </source>
</evidence>
<evidence type="ECO:0000256" key="3">
    <source>
        <dbReference type="ARBA" id="ARBA00022448"/>
    </source>
</evidence>
<evidence type="ECO:0000256" key="6">
    <source>
        <dbReference type="ARBA" id="ARBA00022826"/>
    </source>
</evidence>
<keyword evidence="10 14" id="KW-0472">Membrane</keyword>
<dbReference type="PANTHER" id="PTHR31462">
    <property type="entry name" value="ENDOSOMAL/LYSOSOMAL POTASSIUM CHANNEL TMEM175"/>
    <property type="match status" value="1"/>
</dbReference>
<dbReference type="STRING" id="348151.IV55_GL000147"/>
<keyword evidence="11" id="KW-0407">Ion channel</keyword>
<evidence type="ECO:0000256" key="11">
    <source>
        <dbReference type="ARBA" id="ARBA00023303"/>
    </source>
</evidence>
<dbReference type="GO" id="GO:0005267">
    <property type="term" value="F:potassium channel activity"/>
    <property type="evidence" value="ECO:0007669"/>
    <property type="project" value="UniProtKB-KW"/>
</dbReference>
<dbReference type="Pfam" id="PF06736">
    <property type="entry name" value="TMEM175"/>
    <property type="match status" value="1"/>
</dbReference>
<dbReference type="EMBL" id="BJUD01000033">
    <property type="protein sequence ID" value="GEK29126.1"/>
    <property type="molecule type" value="Genomic_DNA"/>
</dbReference>
<evidence type="ECO:0000313" key="16">
    <source>
        <dbReference type="EMBL" id="KRN97222.1"/>
    </source>
</evidence>
<evidence type="ECO:0000313" key="17">
    <source>
        <dbReference type="Proteomes" id="UP000051139"/>
    </source>
</evidence>
<accession>A0A0R2LBY4</accession>
<keyword evidence="9" id="KW-0406">Ion transport</keyword>
<keyword evidence="17" id="KW-1185">Reference proteome</keyword>
<dbReference type="GO" id="GO:0015252">
    <property type="term" value="F:proton channel activity"/>
    <property type="evidence" value="ECO:0007669"/>
    <property type="project" value="InterPro"/>
</dbReference>
<evidence type="ECO:0000256" key="12">
    <source>
        <dbReference type="ARBA" id="ARBA00034430"/>
    </source>
</evidence>
<keyword evidence="3" id="KW-0813">Transport</keyword>
<evidence type="ECO:0000313" key="15">
    <source>
        <dbReference type="EMBL" id="GEK29126.1"/>
    </source>
</evidence>
<feature type="region of interest" description="Disordered" evidence="13">
    <location>
        <begin position="228"/>
        <end position="281"/>
    </location>
</feature>
<reference evidence="16 17" key="1">
    <citation type="journal article" date="2015" name="Genome Announc.">
        <title>Expanding the biotechnology potential of lactobacilli through comparative genomics of 213 strains and associated genera.</title>
        <authorList>
            <person name="Sun Z."/>
            <person name="Harris H.M."/>
            <person name="McCann A."/>
            <person name="Guo C."/>
            <person name="Argimon S."/>
            <person name="Zhang W."/>
            <person name="Yang X."/>
            <person name="Jeffery I.B."/>
            <person name="Cooney J.C."/>
            <person name="Kagawa T.F."/>
            <person name="Liu W."/>
            <person name="Song Y."/>
            <person name="Salvetti E."/>
            <person name="Wrobel A."/>
            <person name="Rasinkangas P."/>
            <person name="Parkhill J."/>
            <person name="Rea M.C."/>
            <person name="O'Sullivan O."/>
            <person name="Ritari J."/>
            <person name="Douillard F.P."/>
            <person name="Paul Ross R."/>
            <person name="Yang R."/>
            <person name="Briner A.E."/>
            <person name="Felis G.E."/>
            <person name="de Vos W.M."/>
            <person name="Barrangou R."/>
            <person name="Klaenhammer T.R."/>
            <person name="Caufield P.W."/>
            <person name="Cui Y."/>
            <person name="Zhang H."/>
            <person name="O'Toole P.W."/>
        </authorList>
    </citation>
    <scope>NUCLEOTIDE SEQUENCE [LARGE SCALE GENOMIC DNA]</scope>
    <source>
        <strain evidence="16 17">DSM 22696</strain>
    </source>
</reference>
<keyword evidence="6" id="KW-0631">Potassium channel</keyword>